<evidence type="ECO:0000256" key="8">
    <source>
        <dbReference type="RuleBase" id="RU004506"/>
    </source>
</evidence>
<dbReference type="PROSITE" id="PS00595">
    <property type="entry name" value="AA_TRANSFER_CLASS_5"/>
    <property type="match status" value="1"/>
</dbReference>
<evidence type="ECO:0000256" key="6">
    <source>
        <dbReference type="ARBA" id="ARBA00050776"/>
    </source>
</evidence>
<dbReference type="InterPro" id="IPR020578">
    <property type="entry name" value="Aminotrans_V_PyrdxlP_BS"/>
</dbReference>
<proteinExistence type="inferred from homology"/>
<keyword evidence="5 8" id="KW-0663">Pyridoxal phosphate</keyword>
<dbReference type="SUPFAM" id="SSF53383">
    <property type="entry name" value="PLP-dependent transferases"/>
    <property type="match status" value="1"/>
</dbReference>
<comment type="catalytic activity">
    <reaction evidence="6 8">
        <text>(sulfur carrier)-H + L-cysteine = (sulfur carrier)-SH + L-alanine</text>
        <dbReference type="Rhea" id="RHEA:43892"/>
        <dbReference type="Rhea" id="RHEA-COMP:14737"/>
        <dbReference type="Rhea" id="RHEA-COMP:14739"/>
        <dbReference type="ChEBI" id="CHEBI:29917"/>
        <dbReference type="ChEBI" id="CHEBI:35235"/>
        <dbReference type="ChEBI" id="CHEBI:57972"/>
        <dbReference type="ChEBI" id="CHEBI:64428"/>
        <dbReference type="EC" id="2.8.1.7"/>
    </reaction>
</comment>
<sequence>MSPSPRPPLDPGIPSPPGPDPSPAPSPTRALDPAVLRRDFPILQRPVHGRRLVYLDSAATSQKPAAVIEALAAFYQRSNANVHRGIHTLAEEATAAYEGARARVAAFLGARDDEIVFTRGTTEALNLVAWGWAGHRLRPGDTILVTLMEHHSNLVPWQQVAARGGFHLRAVPLTADGRLDRDAFSRLLADHRPRVVALAHMSNVLGTINPVAELARQAREAGAVVVVDGAQSVPHLPVDVRRLGVDFLAFSAHKMLGPTGLGVLYGRRERLEEMEPLLTGGGMIRHVELQRSTWADPPHRFEAGTPPIAEAAAFACALDYLARLGMDAVAAHERDLVRYAWERLRQVKGLTLYGPEPEHRGGVISFTVAGVHPHDLAQVLDGEGVAIRAGHHCTQPLHRHLGVVATARASFYVYNDRDDVDRLVEGIERARRLLADA</sequence>
<keyword evidence="4 8" id="KW-0808">Transferase</keyword>
<evidence type="ECO:0000256" key="1">
    <source>
        <dbReference type="ARBA" id="ARBA00001933"/>
    </source>
</evidence>
<evidence type="ECO:0000256" key="4">
    <source>
        <dbReference type="ARBA" id="ARBA00022679"/>
    </source>
</evidence>
<evidence type="ECO:0000256" key="2">
    <source>
        <dbReference type="ARBA" id="ARBA00010447"/>
    </source>
</evidence>
<dbReference type="GO" id="GO:0031071">
    <property type="term" value="F:cysteine desulfurase activity"/>
    <property type="evidence" value="ECO:0007669"/>
    <property type="project" value="UniProtKB-EC"/>
</dbReference>
<dbReference type="InterPro" id="IPR015422">
    <property type="entry name" value="PyrdxlP-dep_Trfase_small"/>
</dbReference>
<organism evidence="11 12">
    <name type="scientific">Thermaerobacter composti</name>
    <dbReference type="NCBI Taxonomy" id="554949"/>
    <lineage>
        <taxon>Bacteria</taxon>
        <taxon>Bacillati</taxon>
        <taxon>Bacillota</taxon>
        <taxon>Clostridia</taxon>
        <taxon>Eubacteriales</taxon>
        <taxon>Clostridiales Family XVII. Incertae Sedis</taxon>
        <taxon>Thermaerobacter</taxon>
    </lineage>
</organism>
<dbReference type="PANTHER" id="PTHR43586:SF8">
    <property type="entry name" value="CYSTEINE DESULFURASE 1, CHLOROPLASTIC"/>
    <property type="match status" value="1"/>
</dbReference>
<dbReference type="EMBL" id="CP132508">
    <property type="protein sequence ID" value="WPD19168.1"/>
    <property type="molecule type" value="Genomic_DNA"/>
</dbReference>
<evidence type="ECO:0000259" key="10">
    <source>
        <dbReference type="Pfam" id="PF00266"/>
    </source>
</evidence>
<evidence type="ECO:0000256" key="7">
    <source>
        <dbReference type="RuleBase" id="RU004504"/>
    </source>
</evidence>
<evidence type="ECO:0000256" key="5">
    <source>
        <dbReference type="ARBA" id="ARBA00022898"/>
    </source>
</evidence>
<dbReference type="EC" id="2.8.1.7" evidence="3 8"/>
<evidence type="ECO:0000256" key="9">
    <source>
        <dbReference type="SAM" id="MobiDB-lite"/>
    </source>
</evidence>
<feature type="domain" description="Aminotransferase class V" evidence="10">
    <location>
        <begin position="53"/>
        <end position="423"/>
    </location>
</feature>
<dbReference type="RefSeq" id="WP_318750769.1">
    <property type="nucleotide sequence ID" value="NZ_CP132508.1"/>
</dbReference>
<dbReference type="InterPro" id="IPR015424">
    <property type="entry name" value="PyrdxlP-dep_Trfase"/>
</dbReference>
<dbReference type="InterPro" id="IPR015421">
    <property type="entry name" value="PyrdxlP-dep_Trfase_major"/>
</dbReference>
<comment type="function">
    <text evidence="8">Catalyzes the removal of elemental sulfur and selenium atoms from L-cysteine, L-cystine, L-selenocysteine, and L-selenocystine to produce L-alanine.</text>
</comment>
<dbReference type="CDD" id="cd06453">
    <property type="entry name" value="SufS_like"/>
    <property type="match status" value="1"/>
</dbReference>
<dbReference type="NCBIfam" id="TIGR01979">
    <property type="entry name" value="sufS"/>
    <property type="match status" value="1"/>
</dbReference>
<comment type="similarity">
    <text evidence="2 8">Belongs to the class-V pyridoxal-phosphate-dependent aminotransferase family. Csd subfamily.</text>
</comment>
<feature type="compositionally biased region" description="Pro residues" evidence="9">
    <location>
        <begin position="1"/>
        <end position="26"/>
    </location>
</feature>
<dbReference type="PANTHER" id="PTHR43586">
    <property type="entry name" value="CYSTEINE DESULFURASE"/>
    <property type="match status" value="1"/>
</dbReference>
<evidence type="ECO:0000256" key="3">
    <source>
        <dbReference type="ARBA" id="ARBA00012239"/>
    </source>
</evidence>
<dbReference type="Gene3D" id="3.90.1150.10">
    <property type="entry name" value="Aspartate Aminotransferase, domain 1"/>
    <property type="match status" value="1"/>
</dbReference>
<comment type="cofactor">
    <cofactor evidence="1 7">
        <name>pyridoxal 5'-phosphate</name>
        <dbReference type="ChEBI" id="CHEBI:597326"/>
    </cofactor>
</comment>
<evidence type="ECO:0000313" key="12">
    <source>
        <dbReference type="Proteomes" id="UP001304683"/>
    </source>
</evidence>
<protein>
    <recommendedName>
        <fullName evidence="3 8">Cysteine desulfurase</fullName>
        <ecNumber evidence="3 8">2.8.1.7</ecNumber>
    </recommendedName>
</protein>
<dbReference type="InterPro" id="IPR000192">
    <property type="entry name" value="Aminotrans_V_dom"/>
</dbReference>
<reference evidence="11 12" key="1">
    <citation type="submission" date="2023-08" db="EMBL/GenBank/DDBJ databases">
        <title>Genome sequence of Thermaerobacter compostii strain Ins1, a spore-forming filamentous bacterium isolated from a deep geothermal reservoir.</title>
        <authorList>
            <person name="Bregnard D."/>
            <person name="Gonzalez D."/>
            <person name="Junier P."/>
        </authorList>
    </citation>
    <scope>NUCLEOTIDE SEQUENCE [LARGE SCALE GENOMIC DNA]</scope>
    <source>
        <strain evidence="11 12">Ins1</strain>
    </source>
</reference>
<accession>A0ABZ0QNV8</accession>
<dbReference type="Gene3D" id="3.40.640.10">
    <property type="entry name" value="Type I PLP-dependent aspartate aminotransferase-like (Major domain)"/>
    <property type="match status" value="1"/>
</dbReference>
<dbReference type="InterPro" id="IPR010970">
    <property type="entry name" value="Cys_dSase_SufS"/>
</dbReference>
<gene>
    <name evidence="11" type="ORF">Q5761_00360</name>
</gene>
<feature type="region of interest" description="Disordered" evidence="9">
    <location>
        <begin position="1"/>
        <end position="31"/>
    </location>
</feature>
<keyword evidence="12" id="KW-1185">Reference proteome</keyword>
<name>A0ABZ0QNV8_9FIRM</name>
<dbReference type="Proteomes" id="UP001304683">
    <property type="component" value="Chromosome"/>
</dbReference>
<dbReference type="Pfam" id="PF00266">
    <property type="entry name" value="Aminotran_5"/>
    <property type="match status" value="1"/>
</dbReference>
<evidence type="ECO:0000313" key="11">
    <source>
        <dbReference type="EMBL" id="WPD19168.1"/>
    </source>
</evidence>